<name>A0A0B6ZF55_9EUPU</name>
<gene>
    <name evidence="1" type="primary">ORF58431</name>
</gene>
<protein>
    <submittedName>
        <fullName evidence="1">Uncharacterized protein</fullName>
    </submittedName>
</protein>
<dbReference type="AlphaFoldDB" id="A0A0B6ZF55"/>
<sequence length="61" mass="6803">MTTQGNNLAFFQLLYQCSINLDVPVVCGTKHTCLFVTIFTQHKCPVSDVTQHNCPVSDDTQ</sequence>
<dbReference type="EMBL" id="HACG01019505">
    <property type="protein sequence ID" value="CEK66370.1"/>
    <property type="molecule type" value="Transcribed_RNA"/>
</dbReference>
<evidence type="ECO:0000313" key="1">
    <source>
        <dbReference type="EMBL" id="CEK66370.1"/>
    </source>
</evidence>
<feature type="non-terminal residue" evidence="1">
    <location>
        <position position="61"/>
    </location>
</feature>
<organism evidence="1">
    <name type="scientific">Arion vulgaris</name>
    <dbReference type="NCBI Taxonomy" id="1028688"/>
    <lineage>
        <taxon>Eukaryota</taxon>
        <taxon>Metazoa</taxon>
        <taxon>Spiralia</taxon>
        <taxon>Lophotrochozoa</taxon>
        <taxon>Mollusca</taxon>
        <taxon>Gastropoda</taxon>
        <taxon>Heterobranchia</taxon>
        <taxon>Euthyneura</taxon>
        <taxon>Panpulmonata</taxon>
        <taxon>Eupulmonata</taxon>
        <taxon>Stylommatophora</taxon>
        <taxon>Helicina</taxon>
        <taxon>Arionoidea</taxon>
        <taxon>Arionidae</taxon>
        <taxon>Arion</taxon>
    </lineage>
</organism>
<accession>A0A0B6ZF55</accession>
<reference evidence="1" key="1">
    <citation type="submission" date="2014-12" db="EMBL/GenBank/DDBJ databases">
        <title>Insight into the proteome of Arion vulgaris.</title>
        <authorList>
            <person name="Aradska J."/>
            <person name="Bulat T."/>
            <person name="Smidak R."/>
            <person name="Sarate P."/>
            <person name="Gangsoo J."/>
            <person name="Sialana F."/>
            <person name="Bilban M."/>
            <person name="Lubec G."/>
        </authorList>
    </citation>
    <scope>NUCLEOTIDE SEQUENCE</scope>
    <source>
        <tissue evidence="1">Skin</tissue>
    </source>
</reference>
<proteinExistence type="predicted"/>